<proteinExistence type="predicted"/>
<dbReference type="EMBL" id="JRLX01000022">
    <property type="protein sequence ID" value="KGO85443.1"/>
    <property type="molecule type" value="Genomic_DNA"/>
</dbReference>
<evidence type="ECO:0000256" key="1">
    <source>
        <dbReference type="SAM" id="SignalP"/>
    </source>
</evidence>
<keyword evidence="3" id="KW-1185">Reference proteome</keyword>
<comment type="caution">
    <text evidence="2">The sequence shown here is derived from an EMBL/GenBank/DDBJ whole genome shotgun (WGS) entry which is preliminary data.</text>
</comment>
<dbReference type="STRING" id="1121895.GCA_000378485_01353"/>
<dbReference type="AlphaFoldDB" id="A0A0A2M1T6"/>
<organism evidence="2 3">
    <name type="scientific">Flavobacterium rivuli WB 3.3-2 = DSM 21788</name>
    <dbReference type="NCBI Taxonomy" id="1121895"/>
    <lineage>
        <taxon>Bacteria</taxon>
        <taxon>Pseudomonadati</taxon>
        <taxon>Bacteroidota</taxon>
        <taxon>Flavobacteriia</taxon>
        <taxon>Flavobacteriales</taxon>
        <taxon>Flavobacteriaceae</taxon>
        <taxon>Flavobacterium</taxon>
    </lineage>
</organism>
<reference evidence="2 3" key="1">
    <citation type="submission" date="2013-09" db="EMBL/GenBank/DDBJ databases">
        <authorList>
            <person name="Zeng Z."/>
            <person name="Chen C."/>
        </authorList>
    </citation>
    <scope>NUCLEOTIDE SEQUENCE [LARGE SCALE GENOMIC DNA]</scope>
    <source>
        <strain evidence="2 3">WB 3.3-2</strain>
    </source>
</reference>
<evidence type="ECO:0000313" key="2">
    <source>
        <dbReference type="EMBL" id="KGO85443.1"/>
    </source>
</evidence>
<keyword evidence="1" id="KW-0732">Signal</keyword>
<feature type="signal peptide" evidence="1">
    <location>
        <begin position="1"/>
        <end position="18"/>
    </location>
</feature>
<dbReference type="RefSeq" id="WP_020212490.1">
    <property type="nucleotide sequence ID" value="NZ_JRLX01000022.1"/>
</dbReference>
<protein>
    <recommendedName>
        <fullName evidence="4">DUF4468 domain-containing protein</fullName>
    </recommendedName>
</protein>
<feature type="chain" id="PRO_5002002628" description="DUF4468 domain-containing protein" evidence="1">
    <location>
        <begin position="19"/>
        <end position="174"/>
    </location>
</feature>
<dbReference type="eggNOG" id="ENOG5032QR9">
    <property type="taxonomic scope" value="Bacteria"/>
</dbReference>
<evidence type="ECO:0000313" key="3">
    <source>
        <dbReference type="Proteomes" id="UP000030152"/>
    </source>
</evidence>
<name>A0A0A2M1T6_9FLAO</name>
<gene>
    <name evidence="2" type="ORF">Q765_16385</name>
</gene>
<sequence length="174" mass="20084">MLKLYSLFIILICGIASAQPPEMKLSEGGFEPIDVSIPATKPEKLVSVTKTWALERQRRKIDQDKGYDFTNVTDNTITITGFKKNAFYYTNLGEQFEHRIQYTMKFTFYENRYTLTFTVTQIYTDNNTPVQSSLSDYFKSDGTLKEGYTNLDISLETTVNAIVQSHYEALMNFR</sequence>
<accession>A0A0A2M1T6</accession>
<evidence type="ECO:0008006" key="4">
    <source>
        <dbReference type="Google" id="ProtNLM"/>
    </source>
</evidence>
<dbReference type="OrthoDB" id="1357433at2"/>
<dbReference type="Proteomes" id="UP000030152">
    <property type="component" value="Unassembled WGS sequence"/>
</dbReference>